<evidence type="ECO:0000256" key="2">
    <source>
        <dbReference type="ARBA" id="ARBA00002142"/>
    </source>
</evidence>
<dbReference type="Proteomes" id="UP000094112">
    <property type="component" value="Unassembled WGS sequence"/>
</dbReference>
<dbReference type="GO" id="GO:0004177">
    <property type="term" value="F:aminopeptidase activity"/>
    <property type="evidence" value="ECO:0007669"/>
    <property type="project" value="EnsemblFungi"/>
</dbReference>
<dbReference type="Pfam" id="PF09127">
    <property type="entry name" value="Leuk-A4-hydro_C"/>
    <property type="match status" value="1"/>
</dbReference>
<evidence type="ECO:0000256" key="6">
    <source>
        <dbReference type="ARBA" id="ARBA00022670"/>
    </source>
</evidence>
<dbReference type="FunFam" id="1.10.390.10:FF:000009">
    <property type="entry name" value="Leukotriene A(4) hydrolase"/>
    <property type="match status" value="1"/>
</dbReference>
<dbReference type="InterPro" id="IPR001930">
    <property type="entry name" value="Peptidase_M1"/>
</dbReference>
<comment type="catalytic activity">
    <reaction evidence="1 15">
        <text>an epoxide + H2O = an ethanediol</text>
        <dbReference type="Rhea" id="RHEA:19037"/>
        <dbReference type="ChEBI" id="CHEBI:15377"/>
        <dbReference type="ChEBI" id="CHEBI:32955"/>
        <dbReference type="ChEBI" id="CHEBI:140594"/>
        <dbReference type="EC" id="3.3.2.10"/>
    </reaction>
</comment>
<dbReference type="Gene3D" id="1.25.40.320">
    <property type="entry name" value="Peptidase M1, leukotriene A4 hydrolase/aminopeptidase C-terminal domain"/>
    <property type="match status" value="1"/>
</dbReference>
<dbReference type="InterPro" id="IPR012777">
    <property type="entry name" value="LTA4H"/>
</dbReference>
<evidence type="ECO:0000256" key="12">
    <source>
        <dbReference type="PIRSR" id="PIRSR612777-2"/>
    </source>
</evidence>
<dbReference type="GO" id="GO:0008270">
    <property type="term" value="F:zinc ion binding"/>
    <property type="evidence" value="ECO:0007669"/>
    <property type="project" value="InterPro"/>
</dbReference>
<dbReference type="GO" id="GO:0005829">
    <property type="term" value="C:cytosol"/>
    <property type="evidence" value="ECO:0007669"/>
    <property type="project" value="TreeGrafter"/>
</dbReference>
<dbReference type="PANTHER" id="PTHR45726">
    <property type="entry name" value="LEUKOTRIENE A-4 HYDROLASE"/>
    <property type="match status" value="1"/>
</dbReference>
<feature type="binding site" evidence="13">
    <location>
        <position position="322"/>
    </location>
    <ligand>
        <name>Zn(2+)</name>
        <dbReference type="ChEBI" id="CHEBI:29105"/>
        <note>catalytic</note>
    </ligand>
</feature>
<feature type="region of interest" description="Disordered" evidence="16">
    <location>
        <begin position="1"/>
        <end position="20"/>
    </location>
</feature>
<evidence type="ECO:0000256" key="13">
    <source>
        <dbReference type="PIRSR" id="PIRSR612777-3"/>
    </source>
</evidence>
<dbReference type="EC" id="3.4.11.-" evidence="15"/>
<feature type="binding site" evidence="14">
    <location>
        <begin position="145"/>
        <end position="147"/>
    </location>
    <ligand>
        <name>a peptide</name>
        <dbReference type="ChEBI" id="CHEBI:60466"/>
    </ligand>
</feature>
<keyword evidence="8 15" id="KW-0378">Hydrolase</keyword>
<keyword evidence="9 13" id="KW-0862">Zinc</keyword>
<keyword evidence="5 15" id="KW-0963">Cytoplasm</keyword>
<feature type="domain" description="Peptidase M1 leukotriene A4 hydrolase/aminopeptidase C-terminal" evidence="17">
    <location>
        <begin position="470"/>
        <end position="629"/>
    </location>
</feature>
<dbReference type="Pfam" id="PF17900">
    <property type="entry name" value="Peptidase_M1_N"/>
    <property type="match status" value="1"/>
</dbReference>
<evidence type="ECO:0000256" key="14">
    <source>
        <dbReference type="PIRSR" id="PIRSR634015-2"/>
    </source>
</evidence>
<dbReference type="Gene3D" id="3.30.2010.30">
    <property type="match status" value="1"/>
</dbReference>
<dbReference type="Gene3D" id="1.10.390.10">
    <property type="entry name" value="Neutral Protease Domain 2"/>
    <property type="match status" value="1"/>
</dbReference>
<dbReference type="SUPFAM" id="SSF48371">
    <property type="entry name" value="ARM repeat"/>
    <property type="match status" value="1"/>
</dbReference>
<evidence type="ECO:0000256" key="4">
    <source>
        <dbReference type="ARBA" id="ARBA00010136"/>
    </source>
</evidence>
<dbReference type="InterPro" id="IPR045357">
    <property type="entry name" value="Aminopeptidase_N-like_N"/>
</dbReference>
<evidence type="ECO:0000256" key="10">
    <source>
        <dbReference type="ARBA" id="ARBA00023049"/>
    </source>
</evidence>
<protein>
    <recommendedName>
        <fullName evidence="15">Leukotriene A(4) hydrolase</fullName>
        <shortName evidence="15">LTA-4 hydrolase</shortName>
        <ecNumber evidence="15">3.3.2.10</ecNumber>
        <ecNumber evidence="15">3.4.11.-</ecNumber>
    </recommendedName>
</protein>
<feature type="active site" description="Proton donor" evidence="11">
    <location>
        <position position="388"/>
    </location>
</feature>
<accession>A0A1E3NX78</accession>
<dbReference type="InterPro" id="IPR049980">
    <property type="entry name" value="LTA4H_cat"/>
</dbReference>
<comment type="cofactor">
    <cofactor evidence="13 15">
        <name>Zn(2+)</name>
        <dbReference type="ChEBI" id="CHEBI:29105"/>
    </cofactor>
    <text evidence="13 15">Binds 1 zinc ion per subunit.</text>
</comment>
<name>A0A1E3NX78_WICAA</name>
<evidence type="ECO:0000256" key="9">
    <source>
        <dbReference type="ARBA" id="ARBA00022833"/>
    </source>
</evidence>
<dbReference type="OrthoDB" id="79562at2759"/>
<keyword evidence="7 13" id="KW-0479">Metal-binding</keyword>
<feature type="binding site" evidence="12">
    <location>
        <begin position="587"/>
        <end position="589"/>
    </location>
    <ligand>
        <name>a peptide</name>
        <dbReference type="ChEBI" id="CHEBI:60466"/>
    </ligand>
</feature>
<reference evidence="18 19" key="1">
    <citation type="journal article" date="2016" name="Proc. Natl. Acad. Sci. U.S.A.">
        <title>Comparative genomics of biotechnologically important yeasts.</title>
        <authorList>
            <person name="Riley R."/>
            <person name="Haridas S."/>
            <person name="Wolfe K.H."/>
            <person name="Lopes M.R."/>
            <person name="Hittinger C.T."/>
            <person name="Goeker M."/>
            <person name="Salamov A.A."/>
            <person name="Wisecaver J.H."/>
            <person name="Long T.M."/>
            <person name="Calvey C.H."/>
            <person name="Aerts A.L."/>
            <person name="Barry K.W."/>
            <person name="Choi C."/>
            <person name="Clum A."/>
            <person name="Coughlan A.Y."/>
            <person name="Deshpande S."/>
            <person name="Douglass A.P."/>
            <person name="Hanson S.J."/>
            <person name="Klenk H.-P."/>
            <person name="LaButti K.M."/>
            <person name="Lapidus A."/>
            <person name="Lindquist E.A."/>
            <person name="Lipzen A.M."/>
            <person name="Meier-Kolthoff J.P."/>
            <person name="Ohm R.A."/>
            <person name="Otillar R.P."/>
            <person name="Pangilinan J.L."/>
            <person name="Peng Y."/>
            <person name="Rokas A."/>
            <person name="Rosa C.A."/>
            <person name="Scheuner C."/>
            <person name="Sibirny A.A."/>
            <person name="Slot J.C."/>
            <person name="Stielow J.B."/>
            <person name="Sun H."/>
            <person name="Kurtzman C.P."/>
            <person name="Blackwell M."/>
            <person name="Grigoriev I.V."/>
            <person name="Jeffries T.W."/>
        </authorList>
    </citation>
    <scope>NUCLEOTIDE SEQUENCE [LARGE SCALE GENOMIC DNA]</scope>
    <source>
        <strain evidence="19">ATCC 58044 / CBS 1984 / NCYC 433 / NRRL Y-366-8</strain>
    </source>
</reference>
<dbReference type="GO" id="GO:0004301">
    <property type="term" value="F:epoxide hydrolase activity"/>
    <property type="evidence" value="ECO:0007669"/>
    <property type="project" value="UniProtKB-EC"/>
</dbReference>
<dbReference type="EC" id="3.3.2.10" evidence="15"/>
<comment type="subcellular location">
    <subcellularLocation>
        <location evidence="3 15">Cytoplasm</location>
    </subcellularLocation>
</comment>
<feature type="active site" description="Proton acceptor" evidence="11">
    <location>
        <position position="300"/>
    </location>
</feature>
<keyword evidence="19" id="KW-1185">Reference proteome</keyword>
<dbReference type="InterPro" id="IPR015211">
    <property type="entry name" value="Peptidase_M1_C"/>
</dbReference>
<dbReference type="InterPro" id="IPR027268">
    <property type="entry name" value="Peptidase_M4/M1_CTD_sf"/>
</dbReference>
<evidence type="ECO:0000256" key="15">
    <source>
        <dbReference type="RuleBase" id="RU361141"/>
    </source>
</evidence>
<dbReference type="Pfam" id="PF01433">
    <property type="entry name" value="Peptidase_M1"/>
    <property type="match status" value="1"/>
</dbReference>
<feature type="compositionally biased region" description="Polar residues" evidence="16">
    <location>
        <begin position="1"/>
        <end position="11"/>
    </location>
</feature>
<feature type="binding site" evidence="13">
    <location>
        <position position="303"/>
    </location>
    <ligand>
        <name>Zn(2+)</name>
        <dbReference type="ChEBI" id="CHEBI:29105"/>
        <note>catalytic</note>
    </ligand>
</feature>
<dbReference type="GO" id="GO:0006629">
    <property type="term" value="P:lipid metabolic process"/>
    <property type="evidence" value="ECO:0007669"/>
    <property type="project" value="EnsemblFungi"/>
</dbReference>
<dbReference type="InterPro" id="IPR038502">
    <property type="entry name" value="M1_LTA-4_hydro/amino_C_sf"/>
</dbReference>
<dbReference type="GO" id="GO:0006508">
    <property type="term" value="P:proteolysis"/>
    <property type="evidence" value="ECO:0007669"/>
    <property type="project" value="UniProtKB-KW"/>
</dbReference>
<dbReference type="SUPFAM" id="SSF55486">
    <property type="entry name" value="Metalloproteases ('zincins'), catalytic domain"/>
    <property type="match status" value="1"/>
</dbReference>
<dbReference type="InterPro" id="IPR014782">
    <property type="entry name" value="Peptidase_M1_dom"/>
</dbReference>
<evidence type="ECO:0000256" key="8">
    <source>
        <dbReference type="ARBA" id="ARBA00022801"/>
    </source>
</evidence>
<evidence type="ECO:0000259" key="17">
    <source>
        <dbReference type="SMART" id="SM01263"/>
    </source>
</evidence>
<evidence type="ECO:0000256" key="1">
    <source>
        <dbReference type="ARBA" id="ARBA00001268"/>
    </source>
</evidence>
<dbReference type="RefSeq" id="XP_019036951.1">
    <property type="nucleotide sequence ID" value="XM_019182293.1"/>
</dbReference>
<dbReference type="NCBIfam" id="TIGR02411">
    <property type="entry name" value="leuko_A4_hydro"/>
    <property type="match status" value="1"/>
</dbReference>
<evidence type="ECO:0000313" key="18">
    <source>
        <dbReference type="EMBL" id="ODQ57744.1"/>
    </source>
</evidence>
<dbReference type="Gene3D" id="2.60.40.1730">
    <property type="entry name" value="tricorn interacting facor f3 domain"/>
    <property type="match status" value="1"/>
</dbReference>
<dbReference type="AlphaFoldDB" id="A0A1E3NX78"/>
<dbReference type="GeneID" id="30199539"/>
<evidence type="ECO:0000256" key="11">
    <source>
        <dbReference type="PIRSR" id="PIRSR612777-1"/>
    </source>
</evidence>
<dbReference type="PANTHER" id="PTHR45726:SF3">
    <property type="entry name" value="LEUKOTRIENE A-4 HYDROLASE"/>
    <property type="match status" value="1"/>
</dbReference>
<dbReference type="EMBL" id="KV454213">
    <property type="protein sequence ID" value="ODQ57744.1"/>
    <property type="molecule type" value="Genomic_DNA"/>
</dbReference>
<dbReference type="STRING" id="683960.A0A1E3NX78"/>
<feature type="binding site" evidence="13">
    <location>
        <position position="299"/>
    </location>
    <ligand>
        <name>Zn(2+)</name>
        <dbReference type="ChEBI" id="CHEBI:29105"/>
        <note>catalytic</note>
    </ligand>
</feature>
<evidence type="ECO:0000313" key="19">
    <source>
        <dbReference type="Proteomes" id="UP000094112"/>
    </source>
</evidence>
<keyword evidence="6 15" id="KW-0645">Protease</keyword>
<gene>
    <name evidence="18" type="ORF">WICANDRAFT_35312</name>
</gene>
<proteinExistence type="inferred from homology"/>
<dbReference type="CDD" id="cd09599">
    <property type="entry name" value="M1_LTA4H"/>
    <property type="match status" value="1"/>
</dbReference>
<comment type="function">
    <text evidence="2">Aminopeptidase that preferentially cleaves di- and tripeptides. Also has low epoxide hydrolase activity (in vitro). Can hydrolyze the epoxide leukotriene LTA(4) but it forms preferentially 5,6-dihydroxy-7,9,11,14-eicosatetraenoic acid rather than the cytokine leukotriene B(4) as the product compared to the homologous mammalian enzyme (in vitro).</text>
</comment>
<dbReference type="InterPro" id="IPR016024">
    <property type="entry name" value="ARM-type_fold"/>
</dbReference>
<dbReference type="GO" id="GO:0120113">
    <property type="term" value="P:cytoplasm to vacuole targeting by the NVT pathway"/>
    <property type="evidence" value="ECO:0007669"/>
    <property type="project" value="EnsemblFungi"/>
</dbReference>
<organism evidence="18 19">
    <name type="scientific">Wickerhamomyces anomalus (strain ATCC 58044 / CBS 1984 / NCYC 433 / NRRL Y-366-8)</name>
    <name type="common">Yeast</name>
    <name type="synonym">Hansenula anomala</name>
    <dbReference type="NCBI Taxonomy" id="683960"/>
    <lineage>
        <taxon>Eukaryota</taxon>
        <taxon>Fungi</taxon>
        <taxon>Dikarya</taxon>
        <taxon>Ascomycota</taxon>
        <taxon>Saccharomycotina</taxon>
        <taxon>Saccharomycetes</taxon>
        <taxon>Phaffomycetales</taxon>
        <taxon>Wickerhamomycetaceae</taxon>
        <taxon>Wickerhamomyces</taxon>
    </lineage>
</organism>
<keyword evidence="10 15" id="KW-0482">Metalloprotease</keyword>
<dbReference type="GO" id="GO:0005771">
    <property type="term" value="C:multivesicular body"/>
    <property type="evidence" value="ECO:0007669"/>
    <property type="project" value="EnsemblFungi"/>
</dbReference>
<dbReference type="GO" id="GO:0008237">
    <property type="term" value="F:metallopeptidase activity"/>
    <property type="evidence" value="ECO:0007669"/>
    <property type="project" value="UniProtKB-KW"/>
</dbReference>
<feature type="binding site" evidence="12">
    <location>
        <begin position="270"/>
        <end position="275"/>
    </location>
    <ligand>
        <name>a peptide</name>
        <dbReference type="ChEBI" id="CHEBI:60466"/>
    </ligand>
</feature>
<dbReference type="InterPro" id="IPR042097">
    <property type="entry name" value="Aminopeptidase_N-like_N_sf"/>
</dbReference>
<dbReference type="GO" id="GO:0030163">
    <property type="term" value="P:protein catabolic process"/>
    <property type="evidence" value="ECO:0007669"/>
    <property type="project" value="EnsemblFungi"/>
</dbReference>
<dbReference type="InterPro" id="IPR034015">
    <property type="entry name" value="M1_LTA4H"/>
</dbReference>
<evidence type="ECO:0000256" key="7">
    <source>
        <dbReference type="ARBA" id="ARBA00022723"/>
    </source>
</evidence>
<evidence type="ECO:0000256" key="3">
    <source>
        <dbReference type="ARBA" id="ARBA00004496"/>
    </source>
</evidence>
<comment type="similarity">
    <text evidence="4 15">Belongs to the peptidase M1 family.</text>
</comment>
<dbReference type="GO" id="GO:0061957">
    <property type="term" value="C:NVT complex"/>
    <property type="evidence" value="ECO:0007669"/>
    <property type="project" value="EnsemblFungi"/>
</dbReference>
<evidence type="ECO:0000256" key="16">
    <source>
        <dbReference type="SAM" id="MobiDB-lite"/>
    </source>
</evidence>
<dbReference type="FunFam" id="3.30.2010.30:FF:000001">
    <property type="entry name" value="Leukotriene A(4) hydrolase"/>
    <property type="match status" value="1"/>
</dbReference>
<sequence>MSSIPSIIQSKRPSKSPETDYSTLSNYKNFQVKNSNLDIELLFNEQRIIGTVKYKLLSLTSASKIILDSSFIKVNSIKVDSNEATFKINPRSEPLGSSLEIDHEYSSNSSFELSVDFETTKQSTALQWLKTDPSTKESSDYVFTQLEPIHARSLFPCFDTPSVKSTFNTTIKSSHPVVFSGLPISSNDSNIYKFEQKIPIPSYLVAIASGNIVSAKGGPRSTIYAEPFRLKDSVDEFSEDLEKFIKIAEKIVTPYIWTTYDILINPSSFPYGGMENPNITFVTPTLISYDKSQVDVIAHELAHSWSGNNVTNASWEHFWLNEGWTVYLERRITGELHGEQFRQFSFIQGWNDLINSIEALPKFEYSRLVQDLQKGKIDPDDTFSSVPYEKGSNFIYHLETKLGGLEKFDPFIKFYFNKFQQKSIDTYQFIDSLYEFYGNDQSQIDVLNSIDWELWLYTPGLPPKADFDTTLVDNVSSLVSKWISKATELKTLEEFQEFFQSEKQISIYNDFSSPQKILFIDSLIESSPTDKFWLENSIASDSLISIYKDLQTSKNTEIIFRWFKFKLISGKTQYYKDLSNWLGTVGRMKYVRPSYKLLNKVDHELAIATFKKWESTYHPIAANLVKKDLGLE</sequence>
<dbReference type="SUPFAM" id="SSF63737">
    <property type="entry name" value="Leukotriene A4 hydrolase N-terminal domain"/>
    <property type="match status" value="1"/>
</dbReference>
<dbReference type="PRINTS" id="PR00756">
    <property type="entry name" value="ALADIPTASE"/>
</dbReference>
<dbReference type="GO" id="GO:0000328">
    <property type="term" value="C:fungal-type vacuole lumen"/>
    <property type="evidence" value="ECO:0007669"/>
    <property type="project" value="EnsemblFungi"/>
</dbReference>
<evidence type="ECO:0000256" key="5">
    <source>
        <dbReference type="ARBA" id="ARBA00022490"/>
    </source>
</evidence>
<dbReference type="SMART" id="SM01263">
    <property type="entry name" value="Leuk-A4-hydro_C"/>
    <property type="match status" value="1"/>
</dbReference>